<accession>A0A517PF61</accession>
<sequence precursor="true">MLRRSLLPLAAVLCLPIAVTASGADPATPDLSGVPGVVVAHSPASSGLYIGSPGLTRLPDGALLASHDFFGPKSKEFEIAQSHVYRSDDDGKTWSHVAQIEGAFWSSLFVHRGDAYLFGTRAHHGDLVLRRSTDGGRTWTDPKDAASGLLRPAPWHCAPVPVVEHDGRLWRGVENASFGKKWGERYAAAVISAPVDADLLNADSWTVAGPLPRDPDWLDGTFLGYLEGNVVVTPDGGLVDLLRVNTSGDNRSEQAALVRVIDDGKKLRFEPGDGDLSTGGFVPMPGAAKKFSVRPDPNGDGYWTLANLVRPEHADKNPGSVRNTLALMHSPDLTTWTVRREVLHHPDVIAHAFQYVDWLYDGDDLIVLSRTAYADGLGGAHRAHDANLLTFHRVENYRDAGEE</sequence>
<dbReference type="EMBL" id="CP036265">
    <property type="protein sequence ID" value="QDT18008.1"/>
    <property type="molecule type" value="Genomic_DNA"/>
</dbReference>
<proteinExistence type="predicted"/>
<dbReference type="InterPro" id="IPR036278">
    <property type="entry name" value="Sialidase_sf"/>
</dbReference>
<keyword evidence="3" id="KW-1185">Reference proteome</keyword>
<dbReference type="SUPFAM" id="SSF50939">
    <property type="entry name" value="Sialidases"/>
    <property type="match status" value="1"/>
</dbReference>
<evidence type="ECO:0008006" key="4">
    <source>
        <dbReference type="Google" id="ProtNLM"/>
    </source>
</evidence>
<organism evidence="2 3">
    <name type="scientific">Alienimonas californiensis</name>
    <dbReference type="NCBI Taxonomy" id="2527989"/>
    <lineage>
        <taxon>Bacteria</taxon>
        <taxon>Pseudomonadati</taxon>
        <taxon>Planctomycetota</taxon>
        <taxon>Planctomycetia</taxon>
        <taxon>Planctomycetales</taxon>
        <taxon>Planctomycetaceae</taxon>
        <taxon>Alienimonas</taxon>
    </lineage>
</organism>
<gene>
    <name evidence="2" type="ORF">CA12_41460</name>
</gene>
<evidence type="ECO:0000256" key="1">
    <source>
        <dbReference type="SAM" id="SignalP"/>
    </source>
</evidence>
<keyword evidence="1" id="KW-0732">Signal</keyword>
<dbReference type="Gene3D" id="2.120.10.10">
    <property type="match status" value="1"/>
</dbReference>
<evidence type="ECO:0000313" key="3">
    <source>
        <dbReference type="Proteomes" id="UP000318741"/>
    </source>
</evidence>
<dbReference type="CDD" id="cd15482">
    <property type="entry name" value="Sialidase_non-viral"/>
    <property type="match status" value="1"/>
</dbReference>
<dbReference type="KEGG" id="acaf:CA12_41460"/>
<name>A0A517PF61_9PLAN</name>
<evidence type="ECO:0000313" key="2">
    <source>
        <dbReference type="EMBL" id="QDT18008.1"/>
    </source>
</evidence>
<dbReference type="Proteomes" id="UP000318741">
    <property type="component" value="Chromosome"/>
</dbReference>
<dbReference type="RefSeq" id="WP_207622055.1">
    <property type="nucleotide sequence ID" value="NZ_CP036265.1"/>
</dbReference>
<feature type="chain" id="PRO_5022010942" description="Exo-alpha-sialidase" evidence="1">
    <location>
        <begin position="24"/>
        <end position="403"/>
    </location>
</feature>
<feature type="signal peptide" evidence="1">
    <location>
        <begin position="1"/>
        <end position="23"/>
    </location>
</feature>
<reference evidence="2 3" key="1">
    <citation type="submission" date="2019-02" db="EMBL/GenBank/DDBJ databases">
        <title>Deep-cultivation of Planctomycetes and their phenomic and genomic characterization uncovers novel biology.</title>
        <authorList>
            <person name="Wiegand S."/>
            <person name="Jogler M."/>
            <person name="Boedeker C."/>
            <person name="Pinto D."/>
            <person name="Vollmers J."/>
            <person name="Rivas-Marin E."/>
            <person name="Kohn T."/>
            <person name="Peeters S.H."/>
            <person name="Heuer A."/>
            <person name="Rast P."/>
            <person name="Oberbeckmann S."/>
            <person name="Bunk B."/>
            <person name="Jeske O."/>
            <person name="Meyerdierks A."/>
            <person name="Storesund J.E."/>
            <person name="Kallscheuer N."/>
            <person name="Luecker S."/>
            <person name="Lage O.M."/>
            <person name="Pohl T."/>
            <person name="Merkel B.J."/>
            <person name="Hornburger P."/>
            <person name="Mueller R.-W."/>
            <person name="Bruemmer F."/>
            <person name="Labrenz M."/>
            <person name="Spormann A.M."/>
            <person name="Op den Camp H."/>
            <person name="Overmann J."/>
            <person name="Amann R."/>
            <person name="Jetten M.S.M."/>
            <person name="Mascher T."/>
            <person name="Medema M.H."/>
            <person name="Devos D.P."/>
            <person name="Kaster A.-K."/>
            <person name="Ovreas L."/>
            <person name="Rohde M."/>
            <person name="Galperin M.Y."/>
            <person name="Jogler C."/>
        </authorList>
    </citation>
    <scope>NUCLEOTIDE SEQUENCE [LARGE SCALE GENOMIC DNA]</scope>
    <source>
        <strain evidence="2 3">CA12</strain>
    </source>
</reference>
<dbReference type="AlphaFoldDB" id="A0A517PF61"/>
<protein>
    <recommendedName>
        <fullName evidence="4">Exo-alpha-sialidase</fullName>
    </recommendedName>
</protein>